<dbReference type="AlphaFoldDB" id="A0AAD4MXW9"/>
<evidence type="ECO:0000313" key="2">
    <source>
        <dbReference type="EMBL" id="KAI1707568.1"/>
    </source>
</evidence>
<evidence type="ECO:0000313" key="3">
    <source>
        <dbReference type="Proteomes" id="UP001201812"/>
    </source>
</evidence>
<organism evidence="2 3">
    <name type="scientific">Ditylenchus destructor</name>
    <dbReference type="NCBI Taxonomy" id="166010"/>
    <lineage>
        <taxon>Eukaryota</taxon>
        <taxon>Metazoa</taxon>
        <taxon>Ecdysozoa</taxon>
        <taxon>Nematoda</taxon>
        <taxon>Chromadorea</taxon>
        <taxon>Rhabditida</taxon>
        <taxon>Tylenchina</taxon>
        <taxon>Tylenchomorpha</taxon>
        <taxon>Sphaerularioidea</taxon>
        <taxon>Anguinidae</taxon>
        <taxon>Anguininae</taxon>
        <taxon>Ditylenchus</taxon>
    </lineage>
</organism>
<gene>
    <name evidence="2" type="ORF">DdX_12405</name>
</gene>
<dbReference type="Proteomes" id="UP001201812">
    <property type="component" value="Unassembled WGS sequence"/>
</dbReference>
<feature type="compositionally biased region" description="Polar residues" evidence="1">
    <location>
        <begin position="80"/>
        <end position="92"/>
    </location>
</feature>
<evidence type="ECO:0000256" key="1">
    <source>
        <dbReference type="SAM" id="MobiDB-lite"/>
    </source>
</evidence>
<keyword evidence="3" id="KW-1185">Reference proteome</keyword>
<reference evidence="2" key="1">
    <citation type="submission" date="2022-01" db="EMBL/GenBank/DDBJ databases">
        <title>Genome Sequence Resource for Two Populations of Ditylenchus destructor, the Migratory Endoparasitic Phytonematode.</title>
        <authorList>
            <person name="Zhang H."/>
            <person name="Lin R."/>
            <person name="Xie B."/>
        </authorList>
    </citation>
    <scope>NUCLEOTIDE SEQUENCE</scope>
    <source>
        <strain evidence="2">BazhouSP</strain>
    </source>
</reference>
<accession>A0AAD4MXW9</accession>
<feature type="region of interest" description="Disordered" evidence="1">
    <location>
        <begin position="71"/>
        <end position="92"/>
    </location>
</feature>
<feature type="region of interest" description="Disordered" evidence="1">
    <location>
        <begin position="1"/>
        <end position="29"/>
    </location>
</feature>
<proteinExistence type="predicted"/>
<sequence length="160" mass="17457">MHQGFLIPAPHKMISKSGQETTTVKPHRHPHHYIQRHNKLHNLKQSQHPSSSTPPYNSVYYDDYSPTIYPEGDLHRHPLASTSSSLGDHQHPHSTTYRVLSAAAAAAAVTASTSTDSGEAKASSLRGLVATGGGQRRSSYIEGNDGIVQMGNLEDLIKWV</sequence>
<dbReference type="EMBL" id="JAKKPZ010000040">
    <property type="protein sequence ID" value="KAI1707568.1"/>
    <property type="molecule type" value="Genomic_DNA"/>
</dbReference>
<name>A0AAD4MXW9_9BILA</name>
<protein>
    <submittedName>
        <fullName evidence="2">Uncharacterized protein</fullName>
    </submittedName>
</protein>
<comment type="caution">
    <text evidence="2">The sequence shown here is derived from an EMBL/GenBank/DDBJ whole genome shotgun (WGS) entry which is preliminary data.</text>
</comment>